<evidence type="ECO:0000256" key="1">
    <source>
        <dbReference type="SAM" id="MobiDB-lite"/>
    </source>
</evidence>
<reference evidence="2 3" key="1">
    <citation type="submission" date="2018-04" db="EMBL/GenBank/DDBJ databases">
        <title>The genome of golden apple snail Pomacea canaliculata provides insight into stress tolerance and invasive adaptation.</title>
        <authorList>
            <person name="Liu C."/>
            <person name="Liu B."/>
            <person name="Ren Y."/>
            <person name="Zhang Y."/>
            <person name="Wang H."/>
            <person name="Li S."/>
            <person name="Jiang F."/>
            <person name="Yin L."/>
            <person name="Zhang G."/>
            <person name="Qian W."/>
            <person name="Fan W."/>
        </authorList>
    </citation>
    <scope>NUCLEOTIDE SEQUENCE [LARGE SCALE GENOMIC DNA]</scope>
    <source>
        <strain evidence="2">SZHN2017</strain>
        <tissue evidence="2">Muscle</tissue>
    </source>
</reference>
<keyword evidence="3" id="KW-1185">Reference proteome</keyword>
<comment type="caution">
    <text evidence="2">The sequence shown here is derived from an EMBL/GenBank/DDBJ whole genome shotgun (WGS) entry which is preliminary data.</text>
</comment>
<dbReference type="AlphaFoldDB" id="A0A2T7Q1H9"/>
<feature type="compositionally biased region" description="Basic and acidic residues" evidence="1">
    <location>
        <begin position="9"/>
        <end position="22"/>
    </location>
</feature>
<evidence type="ECO:0000313" key="2">
    <source>
        <dbReference type="EMBL" id="PVD39525.1"/>
    </source>
</evidence>
<gene>
    <name evidence="2" type="ORF">C0Q70_02159</name>
</gene>
<name>A0A2T7Q1H9_POMCA</name>
<accession>A0A2T7Q1H9</accession>
<protein>
    <submittedName>
        <fullName evidence="2">Uncharacterized protein</fullName>
    </submittedName>
</protein>
<evidence type="ECO:0000313" key="3">
    <source>
        <dbReference type="Proteomes" id="UP000245119"/>
    </source>
</evidence>
<proteinExistence type="predicted"/>
<feature type="region of interest" description="Disordered" evidence="1">
    <location>
        <begin position="1"/>
        <end position="22"/>
    </location>
</feature>
<organism evidence="2 3">
    <name type="scientific">Pomacea canaliculata</name>
    <name type="common">Golden apple snail</name>
    <dbReference type="NCBI Taxonomy" id="400727"/>
    <lineage>
        <taxon>Eukaryota</taxon>
        <taxon>Metazoa</taxon>
        <taxon>Spiralia</taxon>
        <taxon>Lophotrochozoa</taxon>
        <taxon>Mollusca</taxon>
        <taxon>Gastropoda</taxon>
        <taxon>Caenogastropoda</taxon>
        <taxon>Architaenioglossa</taxon>
        <taxon>Ampullarioidea</taxon>
        <taxon>Ampullariidae</taxon>
        <taxon>Pomacea</taxon>
    </lineage>
</organism>
<sequence>MTRQTCLRPPHDEGVGKGREASRVSSLSCKPLLPFPTSCSQEKATSVSDRRRVAVEQAGGRGGFIGLLEKLVLCVVCPEYKDFDCRHHAVRLLEQPQTESPTQLLVYKTPPFPETAFIARSSLIARQMCTSVDTAKCVQPMRGVGKLRVWRVSCDTRRRLIWRMRVSCMLAPGLSIVPRAQGTGAREGGGGEEAVRRRVFALTAAGRLGAPPGGLVLFQKNECQTFLGLRALHAEQRVWGERGELGGTSKAESLLTSGRHEDTLQYCLMFAEKDAILVSLKKKDKPIINSCD</sequence>
<dbReference type="EMBL" id="PZQS01000001">
    <property type="protein sequence ID" value="PVD39525.1"/>
    <property type="molecule type" value="Genomic_DNA"/>
</dbReference>
<dbReference type="Proteomes" id="UP000245119">
    <property type="component" value="Linkage Group LG1"/>
</dbReference>